<dbReference type="PANTHER" id="PTHR36847:SF1">
    <property type="entry name" value="AMIDOLIGASE ENZYME"/>
    <property type="match status" value="1"/>
</dbReference>
<keyword evidence="2" id="KW-1185">Reference proteome</keyword>
<dbReference type="PANTHER" id="PTHR36847">
    <property type="entry name" value="AMIDOLIGASE ENZYME"/>
    <property type="match status" value="1"/>
</dbReference>
<dbReference type="Proteomes" id="UP000030672">
    <property type="component" value="Unassembled WGS sequence"/>
</dbReference>
<evidence type="ECO:0000313" key="2">
    <source>
        <dbReference type="Proteomes" id="UP000030672"/>
    </source>
</evidence>
<dbReference type="STRING" id="1043003.A0A074VLN5"/>
<dbReference type="EMBL" id="KL584853">
    <property type="protein sequence ID" value="KEQ58582.1"/>
    <property type="molecule type" value="Genomic_DNA"/>
</dbReference>
<sequence length="444" mass="49307">MRSTNIHTPNELNKMCLSTTTEDAAGQPSIMENMTFGIEFEFLCYTPHGVSPRSHLSQALREPVDLLCSRCAQNHSWKLPVEGTLDGFVAPFSTWTLHRDNTVKASDDETVHVPKGSDFYSMELVSRVMNFSNPTTDPIGQTYPCTGELLEWDSQTEISTFIQKVQEAFSGTGYRASTNKSTWLHIHFGNGKHQPSVQTALGMFGVFAALERQFDHISPVSRISSLPFEGPTPGLRGMAPEYKYGQVNEWVGAGSRAFLEMMRWRVKRAIKDDAETTRFTITEQLQGCSPPFWLDSISVPDEVETFLDNWPLDDSVGEPLSRRSMAVNLNNLTSNVGKCTVEVRAAPGSLDFSEVWAWSQFMGKLMLWLSTPAVDHNAIITNIWADPDSTVLDLLNEIGASRNKTLSCGFSKTSFLTLSISTSTRRQGHDHLYTGGPGGVEMCP</sequence>
<evidence type="ECO:0000313" key="1">
    <source>
        <dbReference type="EMBL" id="KEQ58582.1"/>
    </source>
</evidence>
<protein>
    <recommendedName>
        <fullName evidence="3">Amidoligase enzyme</fullName>
    </recommendedName>
</protein>
<evidence type="ECO:0008006" key="3">
    <source>
        <dbReference type="Google" id="ProtNLM"/>
    </source>
</evidence>
<dbReference type="AlphaFoldDB" id="A0A074VLN5"/>
<name>A0A074VLN5_AURM1</name>
<proteinExistence type="predicted"/>
<organism evidence="1 2">
    <name type="scientific">Aureobasidium melanogenum (strain CBS 110374)</name>
    <name type="common">Aureobasidium pullulans var. melanogenum</name>
    <dbReference type="NCBI Taxonomy" id="1043003"/>
    <lineage>
        <taxon>Eukaryota</taxon>
        <taxon>Fungi</taxon>
        <taxon>Dikarya</taxon>
        <taxon>Ascomycota</taxon>
        <taxon>Pezizomycotina</taxon>
        <taxon>Dothideomycetes</taxon>
        <taxon>Dothideomycetidae</taxon>
        <taxon>Dothideales</taxon>
        <taxon>Saccotheciaceae</taxon>
        <taxon>Aureobasidium</taxon>
    </lineage>
</organism>
<dbReference type="RefSeq" id="XP_040875605.1">
    <property type="nucleotide sequence ID" value="XM_041025332.1"/>
</dbReference>
<gene>
    <name evidence="1" type="ORF">M437DRAFT_69739</name>
</gene>
<dbReference type="GeneID" id="63918705"/>
<reference evidence="1 2" key="1">
    <citation type="journal article" date="2014" name="BMC Genomics">
        <title>Genome sequencing of four Aureobasidium pullulans varieties: biotechnological potential, stress tolerance, and description of new species.</title>
        <authorList>
            <person name="Gostin Ar C."/>
            <person name="Ohm R.A."/>
            <person name="Kogej T."/>
            <person name="Sonjak S."/>
            <person name="Turk M."/>
            <person name="Zajc J."/>
            <person name="Zalar P."/>
            <person name="Grube M."/>
            <person name="Sun H."/>
            <person name="Han J."/>
            <person name="Sharma A."/>
            <person name="Chiniquy J."/>
            <person name="Ngan C.Y."/>
            <person name="Lipzen A."/>
            <person name="Barry K."/>
            <person name="Grigoriev I.V."/>
            <person name="Gunde-Cimerman N."/>
        </authorList>
    </citation>
    <scope>NUCLEOTIDE SEQUENCE [LARGE SCALE GENOMIC DNA]</scope>
    <source>
        <strain evidence="1 2">CBS 110374</strain>
    </source>
</reference>
<dbReference type="HOGENOM" id="CLU_050067_0_0_1"/>
<accession>A0A074VLN5</accession>